<comment type="subcellular location">
    <subcellularLocation>
        <location evidence="1">Nucleus</location>
    </subcellularLocation>
</comment>
<dbReference type="PROSITE" id="PS50089">
    <property type="entry name" value="ZF_RING_2"/>
    <property type="match status" value="1"/>
</dbReference>
<dbReference type="SMART" id="SM00292">
    <property type="entry name" value="BRCT"/>
    <property type="match status" value="2"/>
</dbReference>
<feature type="domain" description="BRCT" evidence="12">
    <location>
        <begin position="201"/>
        <end position="263"/>
    </location>
</feature>
<evidence type="ECO:0000256" key="3">
    <source>
        <dbReference type="ARBA" id="ARBA00022737"/>
    </source>
</evidence>
<dbReference type="InterPro" id="IPR017907">
    <property type="entry name" value="Znf_RING_CS"/>
</dbReference>
<dbReference type="GO" id="GO:0045944">
    <property type="term" value="P:positive regulation of transcription by RNA polymerase II"/>
    <property type="evidence" value="ECO:0007669"/>
    <property type="project" value="TreeGrafter"/>
</dbReference>
<sequence>MEKVCKMNGELENLAQLFKCSVCSHVLTKPSQLQCRHVFCSDCVKTILRSEKADAKCPLCRSKLTRRAVRMRDDIVQLSLAVQYFSDTLREEIRGLRDTGIITESAKVSVEKEEEAEENDENQVIPATPNQKSADPSESCSKSTFASPLPSQFNLSMALESQNNDENIENASSKKKYVICPSRLRRHELAKIVDLSAVCDGTRMEQEYSEDATHLVVKLENNQVPYTLKYFFAIADKKWVVLFDWILECARQGQMVPEEPYECLRFITSPIGGLKARVDHPDKVFDKVNFYFPNELKSSGATLEDCTKLVGKMGGTIVDSPCDISVEDGLIIIGDEIRSKHLYEEVCRSKGWLYVSWTWIIDCLLAYTIVPFTKKHLLRERVVENGTPHLPELSVPAPDP</sequence>
<reference evidence="13 14" key="1">
    <citation type="submission" date="2015-12" db="EMBL/GenBank/DDBJ databases">
        <title>The genome of Folsomia candida.</title>
        <authorList>
            <person name="Faddeeva A."/>
            <person name="Derks M.F."/>
            <person name="Anvar Y."/>
            <person name="Smit S."/>
            <person name="Van Straalen N."/>
            <person name="Roelofs D."/>
        </authorList>
    </citation>
    <scope>NUCLEOTIDE SEQUENCE [LARGE SCALE GENOMIC DNA]</scope>
    <source>
        <strain evidence="13 14">VU population</strain>
        <tissue evidence="13">Whole body</tissue>
    </source>
</reference>
<keyword evidence="14" id="KW-1185">Reference proteome</keyword>
<dbReference type="InterPro" id="IPR036420">
    <property type="entry name" value="BRCT_dom_sf"/>
</dbReference>
<evidence type="ECO:0000313" key="14">
    <source>
        <dbReference type="Proteomes" id="UP000198287"/>
    </source>
</evidence>
<dbReference type="OrthoDB" id="6105938at2759"/>
<dbReference type="GO" id="GO:0008270">
    <property type="term" value="F:zinc ion binding"/>
    <property type="evidence" value="ECO:0007669"/>
    <property type="project" value="UniProtKB-KW"/>
</dbReference>
<proteinExistence type="predicted"/>
<dbReference type="InterPro" id="IPR001357">
    <property type="entry name" value="BRCT_dom"/>
</dbReference>
<dbReference type="OMA" id="YSEDATH"/>
<evidence type="ECO:0000256" key="9">
    <source>
        <dbReference type="PROSITE-ProRule" id="PRU00175"/>
    </source>
</evidence>
<evidence type="ECO:0000256" key="8">
    <source>
        <dbReference type="ARBA" id="ARBA00023242"/>
    </source>
</evidence>
<gene>
    <name evidence="13" type="ORF">Fcan01_05359</name>
</gene>
<dbReference type="Gene3D" id="3.40.50.10190">
    <property type="entry name" value="BRCT domain"/>
    <property type="match status" value="2"/>
</dbReference>
<dbReference type="AlphaFoldDB" id="A0A226ESR9"/>
<dbReference type="GO" id="GO:0031436">
    <property type="term" value="C:BRCA1-BARD1 complex"/>
    <property type="evidence" value="ECO:0007669"/>
    <property type="project" value="TreeGrafter"/>
</dbReference>
<feature type="domain" description="BRCT" evidence="12">
    <location>
        <begin position="280"/>
        <end position="377"/>
    </location>
</feature>
<organism evidence="13 14">
    <name type="scientific">Folsomia candida</name>
    <name type="common">Springtail</name>
    <dbReference type="NCBI Taxonomy" id="158441"/>
    <lineage>
        <taxon>Eukaryota</taxon>
        <taxon>Metazoa</taxon>
        <taxon>Ecdysozoa</taxon>
        <taxon>Arthropoda</taxon>
        <taxon>Hexapoda</taxon>
        <taxon>Collembola</taxon>
        <taxon>Entomobryomorpha</taxon>
        <taxon>Isotomoidea</taxon>
        <taxon>Isotomidae</taxon>
        <taxon>Proisotominae</taxon>
        <taxon>Folsomia</taxon>
    </lineage>
</organism>
<dbReference type="SMART" id="SM00184">
    <property type="entry name" value="RING"/>
    <property type="match status" value="1"/>
</dbReference>
<comment type="caution">
    <text evidence="13">The sequence shown here is derived from an EMBL/GenBank/DDBJ whole genome shotgun (WGS) entry which is preliminary data.</text>
</comment>
<dbReference type="Pfam" id="PF13923">
    <property type="entry name" value="zf-C3HC4_2"/>
    <property type="match status" value="1"/>
</dbReference>
<evidence type="ECO:0000313" key="13">
    <source>
        <dbReference type="EMBL" id="OXA60685.1"/>
    </source>
</evidence>
<dbReference type="GO" id="GO:0000724">
    <property type="term" value="P:double-strand break repair via homologous recombination"/>
    <property type="evidence" value="ECO:0007669"/>
    <property type="project" value="TreeGrafter"/>
</dbReference>
<dbReference type="PANTHER" id="PTHR13763">
    <property type="entry name" value="BREAST CANCER TYPE 1 SUSCEPTIBILITY PROTEIN BRCA1"/>
    <property type="match status" value="1"/>
</dbReference>
<dbReference type="Proteomes" id="UP000198287">
    <property type="component" value="Unassembled WGS sequence"/>
</dbReference>
<dbReference type="PROSITE" id="PS00518">
    <property type="entry name" value="ZF_RING_1"/>
    <property type="match status" value="1"/>
</dbReference>
<evidence type="ECO:0000256" key="5">
    <source>
        <dbReference type="ARBA" id="ARBA00022771"/>
    </source>
</evidence>
<evidence type="ECO:0000259" key="12">
    <source>
        <dbReference type="PROSITE" id="PS50172"/>
    </source>
</evidence>
<dbReference type="PROSITE" id="PS50172">
    <property type="entry name" value="BRCT"/>
    <property type="match status" value="2"/>
</dbReference>
<evidence type="ECO:0000256" key="6">
    <source>
        <dbReference type="ARBA" id="ARBA00022833"/>
    </source>
</evidence>
<dbReference type="Gene3D" id="3.30.40.10">
    <property type="entry name" value="Zinc/RING finger domain, C3HC4 (zinc finger)"/>
    <property type="match status" value="1"/>
</dbReference>
<keyword evidence="3" id="KW-0677">Repeat</keyword>
<feature type="compositionally biased region" description="Acidic residues" evidence="10">
    <location>
        <begin position="112"/>
        <end position="121"/>
    </location>
</feature>
<keyword evidence="2" id="KW-0479">Metal-binding</keyword>
<keyword evidence="7" id="KW-0234">DNA repair</keyword>
<dbReference type="EMBL" id="LNIX01000002">
    <property type="protein sequence ID" value="OXA60685.1"/>
    <property type="molecule type" value="Genomic_DNA"/>
</dbReference>
<evidence type="ECO:0000256" key="7">
    <source>
        <dbReference type="ARBA" id="ARBA00023204"/>
    </source>
</evidence>
<feature type="compositionally biased region" description="Polar residues" evidence="10">
    <location>
        <begin position="128"/>
        <end position="146"/>
    </location>
</feature>
<dbReference type="InterPro" id="IPR031099">
    <property type="entry name" value="BRCA1-associated"/>
</dbReference>
<keyword evidence="5 9" id="KW-0863">Zinc-finger</keyword>
<dbReference type="Pfam" id="PF00533">
    <property type="entry name" value="BRCT"/>
    <property type="match status" value="1"/>
</dbReference>
<dbReference type="GO" id="GO:0004842">
    <property type="term" value="F:ubiquitin-protein transferase activity"/>
    <property type="evidence" value="ECO:0007669"/>
    <property type="project" value="TreeGrafter"/>
</dbReference>
<dbReference type="SUPFAM" id="SSF52113">
    <property type="entry name" value="BRCT domain"/>
    <property type="match status" value="2"/>
</dbReference>
<evidence type="ECO:0000256" key="4">
    <source>
        <dbReference type="ARBA" id="ARBA00022763"/>
    </source>
</evidence>
<feature type="domain" description="RING-type" evidence="11">
    <location>
        <begin position="20"/>
        <end position="61"/>
    </location>
</feature>
<dbReference type="InterPro" id="IPR013083">
    <property type="entry name" value="Znf_RING/FYVE/PHD"/>
</dbReference>
<dbReference type="GO" id="GO:0070531">
    <property type="term" value="C:BRCA1-A complex"/>
    <property type="evidence" value="ECO:0007669"/>
    <property type="project" value="TreeGrafter"/>
</dbReference>
<dbReference type="PANTHER" id="PTHR13763:SF0">
    <property type="entry name" value="BREAST CANCER TYPE 1 SUSCEPTIBILITY PROTEIN"/>
    <property type="match status" value="1"/>
</dbReference>
<keyword evidence="6" id="KW-0862">Zinc</keyword>
<evidence type="ECO:0000256" key="2">
    <source>
        <dbReference type="ARBA" id="ARBA00022723"/>
    </source>
</evidence>
<feature type="region of interest" description="Disordered" evidence="10">
    <location>
        <begin position="108"/>
        <end position="146"/>
    </location>
</feature>
<evidence type="ECO:0000259" key="11">
    <source>
        <dbReference type="PROSITE" id="PS50089"/>
    </source>
</evidence>
<keyword evidence="4" id="KW-0227">DNA damage</keyword>
<accession>A0A226ESR9</accession>
<protein>
    <submittedName>
        <fullName evidence="13">Protein BREAST CANCER SUSCEPTIBILITY 1</fullName>
    </submittedName>
</protein>
<dbReference type="InterPro" id="IPR001841">
    <property type="entry name" value="Znf_RING"/>
</dbReference>
<dbReference type="STRING" id="158441.A0A226ESR9"/>
<name>A0A226ESR9_FOLCA</name>
<dbReference type="Pfam" id="PF16589">
    <property type="entry name" value="BRCT_2"/>
    <property type="match status" value="1"/>
</dbReference>
<keyword evidence="8" id="KW-0539">Nucleus</keyword>
<evidence type="ECO:0000256" key="1">
    <source>
        <dbReference type="ARBA" id="ARBA00004123"/>
    </source>
</evidence>
<dbReference type="SUPFAM" id="SSF57850">
    <property type="entry name" value="RING/U-box"/>
    <property type="match status" value="1"/>
</dbReference>
<evidence type="ECO:0000256" key="10">
    <source>
        <dbReference type="SAM" id="MobiDB-lite"/>
    </source>
</evidence>